<reference evidence="2 3" key="1">
    <citation type="submission" date="2014-12" db="EMBL/GenBank/DDBJ databases">
        <title>16Stimator: statistical estimation of ribosomal gene copy numbers from draft genome assemblies.</title>
        <authorList>
            <person name="Perisin M.A."/>
            <person name="Vetter M."/>
            <person name="Gilbert J.A."/>
            <person name="Bergelson J."/>
        </authorList>
    </citation>
    <scope>NUCLEOTIDE SEQUENCE [LARGE SCALE GENOMIC DNA]</scope>
    <source>
        <strain evidence="2 3">MEJ076</strain>
    </source>
</reference>
<proteinExistence type="predicted"/>
<dbReference type="EMBL" id="JXQV01000043">
    <property type="protein sequence ID" value="KIP98152.1"/>
    <property type="molecule type" value="Genomic_DNA"/>
</dbReference>
<keyword evidence="1" id="KW-0472">Membrane</keyword>
<feature type="transmembrane region" description="Helical" evidence="1">
    <location>
        <begin position="20"/>
        <end position="37"/>
    </location>
</feature>
<evidence type="ECO:0008006" key="4">
    <source>
        <dbReference type="Google" id="ProtNLM"/>
    </source>
</evidence>
<keyword evidence="1" id="KW-1133">Transmembrane helix</keyword>
<feature type="transmembrane region" description="Helical" evidence="1">
    <location>
        <begin position="157"/>
        <end position="177"/>
    </location>
</feature>
<feature type="transmembrane region" description="Helical" evidence="1">
    <location>
        <begin position="197"/>
        <end position="219"/>
    </location>
</feature>
<feature type="transmembrane region" description="Helical" evidence="1">
    <location>
        <begin position="231"/>
        <end position="251"/>
    </location>
</feature>
<sequence>MQDPARISSPNKRIAYLDIFRYSAVTFAIISHIVIHHQIYDETASDEAAMMKAVTRAATPALLVLFGMMIELVYYRKYKTSFKGAMTSLIQRAIMCYLALVALATAFFVSGAMTAKGLVGGITLLGQVHNNDIFKLYMILLVLTLPLLFIRHRWGAIGVGAFVVTLWVGHHLLLSSLSPLPYPLGHIGSLTMGIGSGFGPSILHSSVLLVFGMALAAALLTERNSSARRSWLVLSTVIIAGALIVILHQMITYGPMGVVRKIAVIREWRNSHHLGYYAYGILAASLLLLFAVVGDRLLPARAKAAISKAGGVTLMYFFLANLLLALIPTFAMPASAISAALVLVYVAVFTALALWWARTGKNMPMANIYMNAIGALSRSVAEKLSPSVTFMSATGNSEIERASDGASNAR</sequence>
<dbReference type="OrthoDB" id="8340583at2"/>
<feature type="transmembrane region" description="Helical" evidence="1">
    <location>
        <begin position="57"/>
        <end position="74"/>
    </location>
</feature>
<dbReference type="Proteomes" id="UP000035017">
    <property type="component" value="Unassembled WGS sequence"/>
</dbReference>
<evidence type="ECO:0000313" key="2">
    <source>
        <dbReference type="EMBL" id="KIP98152.1"/>
    </source>
</evidence>
<feature type="transmembrane region" description="Helical" evidence="1">
    <location>
        <begin position="310"/>
        <end position="331"/>
    </location>
</feature>
<evidence type="ECO:0000313" key="3">
    <source>
        <dbReference type="Proteomes" id="UP000035017"/>
    </source>
</evidence>
<gene>
    <name evidence="2" type="ORF">RU07_22460</name>
</gene>
<feature type="transmembrane region" description="Helical" evidence="1">
    <location>
        <begin position="337"/>
        <end position="357"/>
    </location>
</feature>
<name>A0A0D0KJD5_AGRTU</name>
<keyword evidence="1" id="KW-0812">Transmembrane</keyword>
<comment type="caution">
    <text evidence="2">The sequence shown here is derived from an EMBL/GenBank/DDBJ whole genome shotgun (WGS) entry which is preliminary data.</text>
</comment>
<feature type="transmembrane region" description="Helical" evidence="1">
    <location>
        <begin position="133"/>
        <end position="150"/>
    </location>
</feature>
<accession>A0A0D0KJD5</accession>
<feature type="transmembrane region" description="Helical" evidence="1">
    <location>
        <begin position="276"/>
        <end position="298"/>
    </location>
</feature>
<feature type="transmembrane region" description="Helical" evidence="1">
    <location>
        <begin position="94"/>
        <end position="113"/>
    </location>
</feature>
<dbReference type="AlphaFoldDB" id="A0A0D0KJD5"/>
<protein>
    <recommendedName>
        <fullName evidence="4">Acyltransferase 3 domain-containing protein</fullName>
    </recommendedName>
</protein>
<organism evidence="2 3">
    <name type="scientific">Agrobacterium tumefaciens</name>
    <dbReference type="NCBI Taxonomy" id="358"/>
    <lineage>
        <taxon>Bacteria</taxon>
        <taxon>Pseudomonadati</taxon>
        <taxon>Pseudomonadota</taxon>
        <taxon>Alphaproteobacteria</taxon>
        <taxon>Hyphomicrobiales</taxon>
        <taxon>Rhizobiaceae</taxon>
        <taxon>Rhizobium/Agrobacterium group</taxon>
        <taxon>Agrobacterium</taxon>
        <taxon>Agrobacterium tumefaciens complex</taxon>
    </lineage>
</organism>
<evidence type="ECO:0000256" key="1">
    <source>
        <dbReference type="SAM" id="Phobius"/>
    </source>
</evidence>